<protein>
    <submittedName>
        <fullName evidence="10 11">D-alanyl-D-alanine carboxypeptidase</fullName>
    </submittedName>
</protein>
<dbReference type="InterPro" id="IPR018044">
    <property type="entry name" value="Peptidase_S11"/>
</dbReference>
<evidence type="ECO:0000256" key="5">
    <source>
        <dbReference type="ARBA" id="ARBA00022984"/>
    </source>
</evidence>
<evidence type="ECO:0000256" key="3">
    <source>
        <dbReference type="ARBA" id="ARBA00022801"/>
    </source>
</evidence>
<keyword evidence="8" id="KW-1133">Transmembrane helix</keyword>
<keyword evidence="10" id="KW-0121">Carboxypeptidase</keyword>
<dbReference type="SUPFAM" id="SSF56601">
    <property type="entry name" value="beta-lactamase/transpeptidase-like"/>
    <property type="match status" value="1"/>
</dbReference>
<comment type="caution">
    <text evidence="10">The sequence shown here is derived from an EMBL/GenBank/DDBJ whole genome shotgun (WGS) entry which is preliminary data.</text>
</comment>
<dbReference type="PRINTS" id="PR00725">
    <property type="entry name" value="DADACBPTASE1"/>
</dbReference>
<evidence type="ECO:0000256" key="4">
    <source>
        <dbReference type="ARBA" id="ARBA00022960"/>
    </source>
</evidence>
<dbReference type="GO" id="GO:0008360">
    <property type="term" value="P:regulation of cell shape"/>
    <property type="evidence" value="ECO:0007669"/>
    <property type="project" value="UniProtKB-KW"/>
</dbReference>
<dbReference type="PATRIC" id="fig|1405.8.peg.5147"/>
<evidence type="ECO:0000256" key="6">
    <source>
        <dbReference type="ARBA" id="ARBA00023316"/>
    </source>
</evidence>
<dbReference type="InterPro" id="IPR001967">
    <property type="entry name" value="Peptidase_S11_N"/>
</dbReference>
<dbReference type="PANTHER" id="PTHR21581:SF11">
    <property type="entry name" value="D-ALANYL-D-ALANINE CARBOXYPEPTIDASE DACA"/>
    <property type="match status" value="1"/>
</dbReference>
<reference evidence="11 13" key="2">
    <citation type="submission" date="2018-08" db="EMBL/GenBank/DDBJ databases">
        <title>Bacillus clarus sp. nov. strain PS00077A.</title>
        <authorList>
            <person name="Mendez Acevedo M."/>
            <person name="Carroll L."/>
            <person name="Mukherjee M."/>
            <person name="Wiedmann M."/>
            <person name="Kovac J."/>
        </authorList>
    </citation>
    <scope>NUCLEOTIDE SEQUENCE [LARGE SCALE GENOMIC DNA]</scope>
    <source>
        <strain evidence="11 13">PS00077A</strain>
    </source>
</reference>
<evidence type="ECO:0000313" key="11">
    <source>
        <dbReference type="EMBL" id="RFT63938.1"/>
    </source>
</evidence>
<evidence type="ECO:0000313" key="10">
    <source>
        <dbReference type="EMBL" id="KFM98703.1"/>
    </source>
</evidence>
<dbReference type="Pfam" id="PF00768">
    <property type="entry name" value="Peptidase_S11"/>
    <property type="match status" value="1"/>
</dbReference>
<dbReference type="EMBL" id="JMQC01000008">
    <property type="protein sequence ID" value="KFM98703.1"/>
    <property type="molecule type" value="Genomic_DNA"/>
</dbReference>
<evidence type="ECO:0000256" key="2">
    <source>
        <dbReference type="ARBA" id="ARBA00022729"/>
    </source>
</evidence>
<name>A0A090YIR2_9BACI</name>
<evidence type="ECO:0000256" key="7">
    <source>
        <dbReference type="RuleBase" id="RU004016"/>
    </source>
</evidence>
<dbReference type="Proteomes" id="UP000029389">
    <property type="component" value="Unassembled WGS sequence"/>
</dbReference>
<dbReference type="AlphaFoldDB" id="A0A090YIR2"/>
<keyword evidence="5" id="KW-0573">Peptidoglycan synthesis</keyword>
<evidence type="ECO:0000256" key="1">
    <source>
        <dbReference type="ARBA" id="ARBA00007164"/>
    </source>
</evidence>
<dbReference type="Gene3D" id="3.40.710.10">
    <property type="entry name" value="DD-peptidase/beta-lactamase superfamily"/>
    <property type="match status" value="1"/>
</dbReference>
<keyword evidence="3" id="KW-0378">Hydrolase</keyword>
<sequence>MQFFKKIAILLLSFLITAIIVLYFYLYVNGPIVQAKSAILIDASSGEIVYKKNENTTLPSATLSKLMTEYIVLEQIQNGTIQWKDYVKTSNLAFRMEVNPIHITSKDKVTVRDLFHTLLLTADNRATLALAEHISENEKNFTKLMNEKAKQLGLSQETPFVTATGMSNEQNKASKVTALDASKLAQRLITDYPAILHITSLTSYQFTFKDIQVFNTNKMIYSLDQNIKLKGVDGLQTSFSNNDNYSFIGTAKQGDTRLISVILEADGENASFIETKKLFNYGFDPTYLSSLQALKNSITSWSSLLHFKNLFLQTITIFLIVAVSVLLHIRKKNSDDF</sequence>
<dbReference type="InterPro" id="IPR012338">
    <property type="entry name" value="Beta-lactam/transpept-like"/>
</dbReference>
<keyword evidence="8" id="KW-0812">Transmembrane</keyword>
<dbReference type="GO" id="GO:0009002">
    <property type="term" value="F:serine-type D-Ala-D-Ala carboxypeptidase activity"/>
    <property type="evidence" value="ECO:0007669"/>
    <property type="project" value="InterPro"/>
</dbReference>
<dbReference type="GO" id="GO:0009252">
    <property type="term" value="P:peptidoglycan biosynthetic process"/>
    <property type="evidence" value="ECO:0007669"/>
    <property type="project" value="UniProtKB-KW"/>
</dbReference>
<gene>
    <name evidence="11" type="ORF">D0U04_23495</name>
    <name evidence="10" type="ORF">DJ93_4997</name>
</gene>
<evidence type="ECO:0000259" key="9">
    <source>
        <dbReference type="Pfam" id="PF00768"/>
    </source>
</evidence>
<dbReference type="Proteomes" id="UP000264294">
    <property type="component" value="Unassembled WGS sequence"/>
</dbReference>
<evidence type="ECO:0000313" key="12">
    <source>
        <dbReference type="Proteomes" id="UP000029389"/>
    </source>
</evidence>
<evidence type="ECO:0000313" key="13">
    <source>
        <dbReference type="Proteomes" id="UP000264294"/>
    </source>
</evidence>
<keyword evidence="8" id="KW-0472">Membrane</keyword>
<evidence type="ECO:0000256" key="8">
    <source>
        <dbReference type="SAM" id="Phobius"/>
    </source>
</evidence>
<keyword evidence="10" id="KW-0645">Protease</keyword>
<keyword evidence="4" id="KW-0133">Cell shape</keyword>
<comment type="similarity">
    <text evidence="1 7">Belongs to the peptidase S11 family.</text>
</comment>
<accession>A0A090YIR2</accession>
<reference evidence="10 12" key="1">
    <citation type="submission" date="2014-04" db="EMBL/GenBank/DDBJ databases">
        <authorList>
            <person name="Bishop-Lilly K.A."/>
            <person name="Broomall S.M."/>
            <person name="Chain P.S."/>
            <person name="Chertkov O."/>
            <person name="Coyne S.R."/>
            <person name="Daligault H.E."/>
            <person name="Davenport K.W."/>
            <person name="Erkkila T."/>
            <person name="Frey K.G."/>
            <person name="Gibbons H.S."/>
            <person name="Gu W."/>
            <person name="Jaissle J."/>
            <person name="Johnson S.L."/>
            <person name="Koroleva G.I."/>
            <person name="Ladner J.T."/>
            <person name="Lo C.-C."/>
            <person name="Minogue T.D."/>
            <person name="Munk C."/>
            <person name="Palacios G.F."/>
            <person name="Redden C.L."/>
            <person name="Rosenzweig C.N."/>
            <person name="Scholz M.B."/>
            <person name="Teshima H."/>
            <person name="Xu Y."/>
        </authorList>
    </citation>
    <scope>NUCLEOTIDE SEQUENCE [LARGE SCALE GENOMIC DNA]</scope>
    <source>
        <strain evidence="10 12">BHP</strain>
    </source>
</reference>
<dbReference type="RefSeq" id="WP_042983785.1">
    <property type="nucleotide sequence ID" value="NZ_JMQC01000008.1"/>
</dbReference>
<keyword evidence="2" id="KW-0732">Signal</keyword>
<dbReference type="PANTHER" id="PTHR21581">
    <property type="entry name" value="D-ALANYL-D-ALANINE CARBOXYPEPTIDASE"/>
    <property type="match status" value="1"/>
</dbReference>
<proteinExistence type="inferred from homology"/>
<feature type="domain" description="Peptidase S11 D-alanyl-D-alanine carboxypeptidase A N-terminal" evidence="9">
    <location>
        <begin position="31"/>
        <end position="266"/>
    </location>
</feature>
<feature type="transmembrane region" description="Helical" evidence="8">
    <location>
        <begin position="7"/>
        <end position="28"/>
    </location>
</feature>
<feature type="transmembrane region" description="Helical" evidence="8">
    <location>
        <begin position="310"/>
        <end position="329"/>
    </location>
</feature>
<dbReference type="EMBL" id="QVOD01000041">
    <property type="protein sequence ID" value="RFT63938.1"/>
    <property type="molecule type" value="Genomic_DNA"/>
</dbReference>
<dbReference type="GO" id="GO:0006508">
    <property type="term" value="P:proteolysis"/>
    <property type="evidence" value="ECO:0007669"/>
    <property type="project" value="InterPro"/>
</dbReference>
<keyword evidence="13" id="KW-1185">Reference proteome</keyword>
<organism evidence="10 12">
    <name type="scientific">Bacillus clarus</name>
    <dbReference type="NCBI Taxonomy" id="2338372"/>
    <lineage>
        <taxon>Bacteria</taxon>
        <taxon>Bacillati</taxon>
        <taxon>Bacillota</taxon>
        <taxon>Bacilli</taxon>
        <taxon>Bacillales</taxon>
        <taxon>Bacillaceae</taxon>
        <taxon>Bacillus</taxon>
        <taxon>Bacillus cereus group</taxon>
    </lineage>
</organism>
<keyword evidence="6" id="KW-0961">Cell wall biogenesis/degradation</keyword>
<dbReference type="GO" id="GO:0071555">
    <property type="term" value="P:cell wall organization"/>
    <property type="evidence" value="ECO:0007669"/>
    <property type="project" value="UniProtKB-KW"/>
</dbReference>